<evidence type="ECO:0000313" key="2">
    <source>
        <dbReference type="Proteomes" id="UP000245908"/>
    </source>
</evidence>
<protein>
    <submittedName>
        <fullName evidence="1">Uncharacterized protein</fullName>
    </submittedName>
</protein>
<name>A0A2T9WQX6_NANST</name>
<dbReference type="EMBL" id="QEFH01000031">
    <property type="protein sequence ID" value="PVU70209.1"/>
    <property type="molecule type" value="Genomic_DNA"/>
</dbReference>
<dbReference type="AlphaFoldDB" id="A0A2T9WQX6"/>
<proteinExistence type="predicted"/>
<dbReference type="Proteomes" id="UP000245908">
    <property type="component" value="Unassembled WGS sequence"/>
</dbReference>
<evidence type="ECO:0000313" key="1">
    <source>
        <dbReference type="EMBL" id="PVU70209.1"/>
    </source>
</evidence>
<gene>
    <name evidence="1" type="ORF">DDW05_03045</name>
</gene>
<comment type="caution">
    <text evidence="1">The sequence shown here is derived from an EMBL/GenBank/DDBJ whole genome shotgun (WGS) entry which is preliminary data.</text>
</comment>
<sequence>MKKSLGILDELDIIKHIKDKLGIIDHNIKILKISYYEKPKLKIVDDFYAYGLAIYSRRENKIVFSRKALKEEIDKQSKDYQEIEGIKYLKVSSLLYPFYINEGNTIEALTIAIILLSLLHESWHSFDEFIFKMLIFLGDSTIKNRDRLYKVLTTHYGIELRASAFEVIMYYLLTGFYKDKRVYISVCNNISTTCRKYLEELGIIERSENIYTDYFAPYTLGRCYGNIIVAKYKSSLEKSIDKIIDDIVYLDEKRAIDEIKHYVYNPDKLLHD</sequence>
<accession>A0A2T9WQX6</accession>
<reference evidence="1 2" key="1">
    <citation type="journal article" date="2015" name="Appl. Environ. Microbiol.">
        <title>Nanoarchaeota, Their Sulfolobales Host, and Nanoarchaeota Virus Distribution across Yellowstone National Park Hot Springs.</title>
        <authorList>
            <person name="Munson-McGee J.H."/>
            <person name="Field E.K."/>
            <person name="Bateson M."/>
            <person name="Rooney C."/>
            <person name="Stepanauskas R."/>
            <person name="Young M.J."/>
        </authorList>
    </citation>
    <scope>NUCLEOTIDE SEQUENCE [LARGE SCALE GENOMIC DNA]</scope>
    <source>
        <strain evidence="1">SCGC AB-777_O03</strain>
    </source>
</reference>
<organism evidence="1 2">
    <name type="scientific">Nanobsidianus stetteri</name>
    <dbReference type="NCBI Taxonomy" id="1294122"/>
    <lineage>
        <taxon>Archaea</taxon>
        <taxon>Nanobdellota</taxon>
        <taxon>Candidatus Nanoarchaeia</taxon>
        <taxon>Nanoarchaeales</taxon>
        <taxon>Nanopusillaceae</taxon>
        <taxon>Candidatus Nanobsidianus</taxon>
    </lineage>
</organism>